<dbReference type="STRING" id="648782.SAMN04488554_3198"/>
<reference evidence="3" key="1">
    <citation type="submission" date="2016-10" db="EMBL/GenBank/DDBJ databases">
        <authorList>
            <person name="Varghese N."/>
            <person name="Submissions S."/>
        </authorList>
    </citation>
    <scope>NUCLEOTIDE SEQUENCE [LARGE SCALE GENOMIC DNA]</scope>
    <source>
        <strain evidence="3">DSM 21368</strain>
    </source>
</reference>
<organism evidence="2 3">
    <name type="scientific">Ruania alba</name>
    <dbReference type="NCBI Taxonomy" id="648782"/>
    <lineage>
        <taxon>Bacteria</taxon>
        <taxon>Bacillati</taxon>
        <taxon>Actinomycetota</taxon>
        <taxon>Actinomycetes</taxon>
        <taxon>Micrococcales</taxon>
        <taxon>Ruaniaceae</taxon>
        <taxon>Ruania</taxon>
    </lineage>
</organism>
<evidence type="ECO:0000313" key="3">
    <source>
        <dbReference type="Proteomes" id="UP000199220"/>
    </source>
</evidence>
<evidence type="ECO:0000313" key="2">
    <source>
        <dbReference type="EMBL" id="SEE85280.1"/>
    </source>
</evidence>
<dbReference type="EMBL" id="FNTX01000002">
    <property type="protein sequence ID" value="SEE85280.1"/>
    <property type="molecule type" value="Genomic_DNA"/>
</dbReference>
<keyword evidence="3" id="KW-1185">Reference proteome</keyword>
<dbReference type="AlphaFoldDB" id="A0A1H5M7Z1"/>
<sequence length="254" mass="27487">MITVVALAAAVAWVFPRWWDQVAPMPPTPVARETLREARAALPELTVVEPLPLEDYDRRFFGDPWADVDGNGCDTRNDVLGLWLTDQVRDSTVPCVVESGTLHDPYTGHVIDFRRGPATSAAVQVDHVVALADAWRKGGREWAPERALAFANDPANLIPTDGAANQEKGADDAAGWLPPNEGFRCAYVAQQILVKDAYGLGIAPAELAALTEVLDGECHRTIADAAMSVGADSLRWSAPSSARRERRRSGVPGR</sequence>
<name>A0A1H5M7Z1_9MICO</name>
<dbReference type="PANTHER" id="PTHR24094">
    <property type="entry name" value="SECRETED PROTEIN"/>
    <property type="match status" value="1"/>
</dbReference>
<dbReference type="Pfam" id="PF07510">
    <property type="entry name" value="GmrSD_C"/>
    <property type="match status" value="1"/>
</dbReference>
<dbReference type="Proteomes" id="UP000199220">
    <property type="component" value="Unassembled WGS sequence"/>
</dbReference>
<proteinExistence type="predicted"/>
<evidence type="ECO:0000259" key="1">
    <source>
        <dbReference type="Pfam" id="PF07510"/>
    </source>
</evidence>
<feature type="domain" description="GmrSD restriction endonucleases C-terminal" evidence="1">
    <location>
        <begin position="90"/>
        <end position="211"/>
    </location>
</feature>
<dbReference type="PANTHER" id="PTHR24094:SF15">
    <property type="entry name" value="AMP-DEPENDENT SYNTHETASE_LIGASE DOMAIN-CONTAINING PROTEIN-RELATED"/>
    <property type="match status" value="1"/>
</dbReference>
<protein>
    <recommendedName>
        <fullName evidence="1">GmrSD restriction endonucleases C-terminal domain-containing protein</fullName>
    </recommendedName>
</protein>
<accession>A0A1H5M7Z1</accession>
<gene>
    <name evidence="2" type="ORF">SAMN04488554_3198</name>
</gene>
<dbReference type="InterPro" id="IPR011089">
    <property type="entry name" value="GmrSD_C"/>
</dbReference>